<feature type="region of interest" description="Disordered" evidence="1">
    <location>
        <begin position="1"/>
        <end position="33"/>
    </location>
</feature>
<accession>A0A514DDR2</accession>
<evidence type="ECO:0000313" key="4">
    <source>
        <dbReference type="Proteomes" id="UP000316777"/>
    </source>
</evidence>
<feature type="domain" description="DUF7257" evidence="2">
    <location>
        <begin position="134"/>
        <end position="369"/>
    </location>
</feature>
<evidence type="ECO:0000313" key="3">
    <source>
        <dbReference type="EMBL" id="QDH91740.1"/>
    </source>
</evidence>
<dbReference type="EMBL" id="MK937592">
    <property type="protein sequence ID" value="QDH91740.1"/>
    <property type="molecule type" value="Genomic_DNA"/>
</dbReference>
<organism evidence="3 4">
    <name type="scientific">Mycobacterium phage Phrappuccino</name>
    <dbReference type="NCBI Taxonomy" id="2591223"/>
    <lineage>
        <taxon>Viruses</taxon>
        <taxon>Duplodnaviria</taxon>
        <taxon>Heunggongvirae</taxon>
        <taxon>Uroviricota</taxon>
        <taxon>Caudoviricetes</taxon>
        <taxon>Phrappuccinovirus</taxon>
        <taxon>Phrappuccinovirus phrappuccino</taxon>
        <taxon>Phreappuccinovirus Phrappuccino</taxon>
    </lineage>
</organism>
<reference evidence="3 4" key="1">
    <citation type="submission" date="2019-05" db="EMBL/GenBank/DDBJ databases">
        <authorList>
            <person name="Pope W.H."/>
            <person name="Garlena R.A."/>
            <person name="Russell D.A."/>
            <person name="Jacobs-Sera D."/>
            <person name="Hatfull G.F."/>
        </authorList>
    </citation>
    <scope>NUCLEOTIDE SEQUENCE [LARGE SCALE GENOMIC DNA]</scope>
</reference>
<proteinExistence type="predicted"/>
<keyword evidence="4" id="KW-1185">Reference proteome</keyword>
<gene>
    <name evidence="3" type="primary">65</name>
    <name evidence="3" type="ORF">SEA_PHRAPPUCCINO_65</name>
</gene>
<protein>
    <recommendedName>
        <fullName evidence="2">DUF7257 domain-containing protein</fullName>
    </recommendedName>
</protein>
<dbReference type="Proteomes" id="UP000316777">
    <property type="component" value="Segment"/>
</dbReference>
<evidence type="ECO:0000259" key="2">
    <source>
        <dbReference type="Pfam" id="PF23918"/>
    </source>
</evidence>
<sequence length="534" mass="58521">MATAWPDGYDDFGVPSLPEETPLSSAGDSARNHPELLRDVGDAVEALQRGVARKIHDHSGDPDDIAKGDKLKQANTHEDADTDSSPTALHHTLGFGAHQAMPGNHVPNYADLPGAPFRICTSTTRPGAPFRGQVIYETDTKCFRQWELFNNNAVITGLNSQINFDTVDATTIGGGGWDITIASGDTTHGIPATPDGTLRWIDGGNQTNRFWARRTNPLDAETETDDQIITWKTGDTVIESELPLTDGATNDVYFRVSEDEQSYIKLRVGDQYIKAFYTTSGRENEKALGELSNIETQLSNATWSGEMTDRTLSLYCGGEFMGSIKDTKAVTAKGADNRGWMIGMQAGARGLGQTTPANIDWVRIQDRRYFTSVNRWSLLPLGRVPVCRLRQSKNQQLMRTGTILEFAEEVEDTFGFFDKAVSQTDVVITEPGTYDITATLQWDPQRVPDQAHALVMVNGQETEIKDSKFLRGNGAQPGFSQTLAITGTLPLVAGDVIQVKARFEASGGLLNQIFSYFDAASKVNSRLEITFRGP</sequence>
<dbReference type="Pfam" id="PF23918">
    <property type="entry name" value="DUF7257"/>
    <property type="match status" value="1"/>
</dbReference>
<dbReference type="InterPro" id="IPR055681">
    <property type="entry name" value="DUF7257"/>
</dbReference>
<dbReference type="KEGG" id="vg:64766986"/>
<name>A0A514DDR2_9CAUD</name>
<dbReference type="RefSeq" id="YP_010059754.1">
    <property type="nucleotide sequence ID" value="NC_054727.1"/>
</dbReference>
<evidence type="ECO:0000256" key="1">
    <source>
        <dbReference type="SAM" id="MobiDB-lite"/>
    </source>
</evidence>
<dbReference type="GeneID" id="64766986"/>